<sequence length="862" mass="91107">MAPRSILAQLVVALRDDASGPAKALAGTLKGLEKSAVDFAKTMNGAKWNAGFTRQLGNLKATQDEIGQIKRSWGELQAQLSGAGAKGRLRTDAQKQWANEWLGRLQAVRIAQQQNTEEGIRNAKRLAAEEKRAAAEAAREKLRLTKEEARAKDRAIRETAANERRAARESARTAREAMREQARAVRVANRESARAQRDLARSERETGRGAGAFGRAVVRHGAYAVGVGGGSYLAARGTRAGAIMGAEGVRQDARDYQAGMTQAESDRLRALSIANSQRYKSVSETNLRQIYRESALSMGGYRRGGFDKVTELAPDLAAAMVSLQTKVGPQQASTQLAGLSRAAQNFGFADDPKRFREILEGLVRAQAIEGREFNFQDMFTLARRAKSAGLSLSDEFLYTVAPALIADQGAPGAGTALSKLIQRQVGGRVTKASMGVQRQYGIRDEKNNVVGMDTLIRDPFQWVKNVVIPKLQAKGINVDDPTQLGSVIPKLFSDETAAALVQRLIGQREEFEDAQVNYKRAPGNQAAAGELEKRDPFVAMQQVTQQIDNAATEIARPIVQTIMPALSMLGGSLNSLANKIRENPEFARTFGETGAGVTGVGGLGAIAGGLAGLWQSGTVAGAIKGGLRGGVWGALLGGVLGLVGPSIYRNLTDNPDQGSPAEGFNLNFDRKSVYDRARFNQDSVASQGRVAAGGAASEGQAAGESFSSSVASGVAAQAPAVEAQGRSIFDRLRAIFSSGITVPITAAPGGSEGHRVFQNVTGQGTAPARGSGGSVAAGGLYRVNEYGEEFFQPTEDGRIIDPRRKAAGGGAVVGSFSMGGSTFHITGVSDPGAVAERVIAEIDARVRDLVDGAFADVGVELA</sequence>
<accession>A0ABW0PCK8</accession>
<name>A0ABW0PCK8_9HYPH</name>
<dbReference type="Proteomes" id="UP001596060">
    <property type="component" value="Unassembled WGS sequence"/>
</dbReference>
<feature type="region of interest" description="Disordered" evidence="1">
    <location>
        <begin position="153"/>
        <end position="207"/>
    </location>
</feature>
<gene>
    <name evidence="2" type="ORF">ACFPN9_29010</name>
</gene>
<evidence type="ECO:0000256" key="1">
    <source>
        <dbReference type="SAM" id="MobiDB-lite"/>
    </source>
</evidence>
<protein>
    <recommendedName>
        <fullName evidence="4">Phage tail tape measure protein domain-containing protein</fullName>
    </recommendedName>
</protein>
<reference evidence="3" key="1">
    <citation type="journal article" date="2019" name="Int. J. Syst. Evol. Microbiol.">
        <title>The Global Catalogue of Microorganisms (GCM) 10K type strain sequencing project: providing services to taxonomists for standard genome sequencing and annotation.</title>
        <authorList>
            <consortium name="The Broad Institute Genomics Platform"/>
            <consortium name="The Broad Institute Genome Sequencing Center for Infectious Disease"/>
            <person name="Wu L."/>
            <person name="Ma J."/>
        </authorList>
    </citation>
    <scope>NUCLEOTIDE SEQUENCE [LARGE SCALE GENOMIC DNA]</scope>
    <source>
        <strain evidence="3">CCUG 43117</strain>
    </source>
</reference>
<evidence type="ECO:0008006" key="4">
    <source>
        <dbReference type="Google" id="ProtNLM"/>
    </source>
</evidence>
<evidence type="ECO:0000313" key="2">
    <source>
        <dbReference type="EMBL" id="MFC5509257.1"/>
    </source>
</evidence>
<organism evidence="2 3">
    <name type="scientific">Bosea massiliensis</name>
    <dbReference type="NCBI Taxonomy" id="151419"/>
    <lineage>
        <taxon>Bacteria</taxon>
        <taxon>Pseudomonadati</taxon>
        <taxon>Pseudomonadota</taxon>
        <taxon>Alphaproteobacteria</taxon>
        <taxon>Hyphomicrobiales</taxon>
        <taxon>Boseaceae</taxon>
        <taxon>Bosea</taxon>
    </lineage>
</organism>
<evidence type="ECO:0000313" key="3">
    <source>
        <dbReference type="Proteomes" id="UP001596060"/>
    </source>
</evidence>
<dbReference type="RefSeq" id="WP_377818012.1">
    <property type="nucleotide sequence ID" value="NZ_JBHSLU010000161.1"/>
</dbReference>
<comment type="caution">
    <text evidence="2">The sequence shown here is derived from an EMBL/GenBank/DDBJ whole genome shotgun (WGS) entry which is preliminary data.</text>
</comment>
<keyword evidence="3" id="KW-1185">Reference proteome</keyword>
<dbReference type="EMBL" id="JBHSLU010000161">
    <property type="protein sequence ID" value="MFC5509257.1"/>
    <property type="molecule type" value="Genomic_DNA"/>
</dbReference>
<proteinExistence type="predicted"/>